<dbReference type="Gene3D" id="3.40.50.1000">
    <property type="entry name" value="HAD superfamily/HAD-like"/>
    <property type="match status" value="1"/>
</dbReference>
<evidence type="ECO:0000313" key="1">
    <source>
        <dbReference type="EMBL" id="WIX75961.1"/>
    </source>
</evidence>
<dbReference type="InterPro" id="IPR036412">
    <property type="entry name" value="HAD-like_sf"/>
</dbReference>
<sequence length="299" mass="33355">MLTTWRDGAAKKAITEFVEQAAEVPADERVAAFDNDGTLWCEKPAPIQLDFILRRLVAVADESPELRSRQPWKAAYENDLAWFEAVVAAHYAGDDTQLPALAAGILEAYSGVGVEDFEAQANEFLTTTQHPTLRRPYVQCAYAPMVELLAYLRDNGFTTYIASGGGRDFMRPISQAVYGVPREQVIGSTATLSYEDDEHGGTIRHQPVLDYLDDGPEKPIRIWSRTGRRPLLAAGNANGDVPMLRFTHHTGKPTLRLLVLHDDPDREFAYTTGAEQALDQAHRDGWTVISIRDDWHTVF</sequence>
<dbReference type="Pfam" id="PF12710">
    <property type="entry name" value="HAD"/>
    <property type="match status" value="1"/>
</dbReference>
<gene>
    <name evidence="1" type="ORF">QRX50_31365</name>
</gene>
<keyword evidence="2" id="KW-1185">Reference proteome</keyword>
<evidence type="ECO:0000313" key="2">
    <source>
        <dbReference type="Proteomes" id="UP001236014"/>
    </source>
</evidence>
<dbReference type="AlphaFoldDB" id="A0A9Y2IB00"/>
<organism evidence="1 2">
    <name type="scientific">Amycolatopsis carbonis</name>
    <dbReference type="NCBI Taxonomy" id="715471"/>
    <lineage>
        <taxon>Bacteria</taxon>
        <taxon>Bacillati</taxon>
        <taxon>Actinomycetota</taxon>
        <taxon>Actinomycetes</taxon>
        <taxon>Pseudonocardiales</taxon>
        <taxon>Pseudonocardiaceae</taxon>
        <taxon>Amycolatopsis</taxon>
    </lineage>
</organism>
<proteinExistence type="predicted"/>
<dbReference type="EC" id="3.1.3.-" evidence="1"/>
<reference evidence="1 2" key="1">
    <citation type="submission" date="2023-06" db="EMBL/GenBank/DDBJ databases">
        <authorList>
            <person name="Oyuntsetseg B."/>
            <person name="Kim S.B."/>
        </authorList>
    </citation>
    <scope>NUCLEOTIDE SEQUENCE [LARGE SCALE GENOMIC DNA]</scope>
    <source>
        <strain evidence="1 2">2-15</strain>
    </source>
</reference>
<dbReference type="InterPro" id="IPR023214">
    <property type="entry name" value="HAD_sf"/>
</dbReference>
<dbReference type="EMBL" id="CP127294">
    <property type="protein sequence ID" value="WIX75961.1"/>
    <property type="molecule type" value="Genomic_DNA"/>
</dbReference>
<protein>
    <submittedName>
        <fullName evidence="1">HAD family hydrolase</fullName>
        <ecNumber evidence="1">3.1.3.-</ecNumber>
    </submittedName>
</protein>
<keyword evidence="1" id="KW-0378">Hydrolase</keyword>
<accession>A0A9Y2IB00</accession>
<dbReference type="SUPFAM" id="SSF56784">
    <property type="entry name" value="HAD-like"/>
    <property type="match status" value="1"/>
</dbReference>
<dbReference type="RefSeq" id="WP_285966723.1">
    <property type="nucleotide sequence ID" value="NZ_CP127294.1"/>
</dbReference>
<dbReference type="KEGG" id="acab:QRX50_31365"/>
<name>A0A9Y2IB00_9PSEU</name>
<dbReference type="GO" id="GO:0016787">
    <property type="term" value="F:hydrolase activity"/>
    <property type="evidence" value="ECO:0007669"/>
    <property type="project" value="UniProtKB-KW"/>
</dbReference>
<dbReference type="Proteomes" id="UP001236014">
    <property type="component" value="Chromosome"/>
</dbReference>